<reference evidence="2" key="1">
    <citation type="submission" date="2019-08" db="EMBL/GenBank/DDBJ databases">
        <authorList>
            <person name="Kucharzyk K."/>
            <person name="Murdoch R.W."/>
            <person name="Higgins S."/>
            <person name="Loffler F."/>
        </authorList>
    </citation>
    <scope>NUCLEOTIDE SEQUENCE</scope>
</reference>
<dbReference type="EMBL" id="VSSQ01035177">
    <property type="protein sequence ID" value="MPM87335.1"/>
    <property type="molecule type" value="Genomic_DNA"/>
</dbReference>
<name>A0A645DDR0_9ZZZZ</name>
<feature type="transmembrane region" description="Helical" evidence="1">
    <location>
        <begin position="6"/>
        <end position="25"/>
    </location>
</feature>
<organism evidence="2">
    <name type="scientific">bioreactor metagenome</name>
    <dbReference type="NCBI Taxonomy" id="1076179"/>
    <lineage>
        <taxon>unclassified sequences</taxon>
        <taxon>metagenomes</taxon>
        <taxon>ecological metagenomes</taxon>
    </lineage>
</organism>
<evidence type="ECO:0000313" key="2">
    <source>
        <dbReference type="EMBL" id="MPM87335.1"/>
    </source>
</evidence>
<sequence length="31" mass="3478">MIVLAVISLIVAVLSVSFIAFKIFINCYPHR</sequence>
<evidence type="ECO:0000256" key="1">
    <source>
        <dbReference type="SAM" id="Phobius"/>
    </source>
</evidence>
<protein>
    <submittedName>
        <fullName evidence="2">Uncharacterized protein</fullName>
    </submittedName>
</protein>
<accession>A0A645DDR0</accession>
<keyword evidence="1" id="KW-1133">Transmembrane helix</keyword>
<proteinExistence type="predicted"/>
<comment type="caution">
    <text evidence="2">The sequence shown here is derived from an EMBL/GenBank/DDBJ whole genome shotgun (WGS) entry which is preliminary data.</text>
</comment>
<keyword evidence="1" id="KW-0812">Transmembrane</keyword>
<dbReference type="AlphaFoldDB" id="A0A645DDR0"/>
<keyword evidence="1" id="KW-0472">Membrane</keyword>
<gene>
    <name evidence="2" type="ORF">SDC9_134431</name>
</gene>